<dbReference type="AlphaFoldDB" id="A0A0F8X2J0"/>
<protein>
    <submittedName>
        <fullName evidence="2">Uncharacterized protein</fullName>
    </submittedName>
</protein>
<dbReference type="Gene3D" id="6.20.20.10">
    <property type="match status" value="1"/>
</dbReference>
<organism evidence="2">
    <name type="scientific">marine sediment metagenome</name>
    <dbReference type="NCBI Taxonomy" id="412755"/>
    <lineage>
        <taxon>unclassified sequences</taxon>
        <taxon>metagenomes</taxon>
        <taxon>ecological metagenomes</taxon>
    </lineage>
</organism>
<reference evidence="2" key="1">
    <citation type="journal article" date="2015" name="Nature">
        <title>Complex archaea that bridge the gap between prokaryotes and eukaryotes.</title>
        <authorList>
            <person name="Spang A."/>
            <person name="Saw J.H."/>
            <person name="Jorgensen S.L."/>
            <person name="Zaremba-Niedzwiedzka K."/>
            <person name="Martijn J."/>
            <person name="Lind A.E."/>
            <person name="van Eijk R."/>
            <person name="Schleper C."/>
            <person name="Guy L."/>
            <person name="Ettema T.J."/>
        </authorList>
    </citation>
    <scope>NUCLEOTIDE SEQUENCE</scope>
</reference>
<proteinExistence type="predicted"/>
<dbReference type="EMBL" id="LAZR01065680">
    <property type="protein sequence ID" value="KKK55055.1"/>
    <property type="molecule type" value="Genomic_DNA"/>
</dbReference>
<accession>A0A0F8X2J0</accession>
<name>A0A0F8X2J0_9ZZZZ</name>
<feature type="region of interest" description="Disordered" evidence="1">
    <location>
        <begin position="127"/>
        <end position="150"/>
    </location>
</feature>
<sequence length="150" mass="15927">MTDSHQAIYDAVRSKISGGNIADAVQTAIREANIGHFFMLAAESMKAAAWQWERPSVLFRPDVAIDGNKYSVLYGPNLAEGCAGFGDSLAEAMADFDKNWSGHKLSETGLQTGRKCERCDGTGAIDAPYSGSDPSCPECDGEGIVSDKSA</sequence>
<comment type="caution">
    <text evidence="2">The sequence shown here is derived from an EMBL/GenBank/DDBJ whole genome shotgun (WGS) entry which is preliminary data.</text>
</comment>
<gene>
    <name evidence="2" type="ORF">LCGC14_3078440</name>
</gene>
<evidence type="ECO:0000313" key="2">
    <source>
        <dbReference type="EMBL" id="KKK55055.1"/>
    </source>
</evidence>
<evidence type="ECO:0000256" key="1">
    <source>
        <dbReference type="SAM" id="MobiDB-lite"/>
    </source>
</evidence>